<dbReference type="EMBL" id="CYYW01000004">
    <property type="protein sequence ID" value="CUN70119.1"/>
    <property type="molecule type" value="Genomic_DNA"/>
</dbReference>
<evidence type="ECO:0000313" key="2">
    <source>
        <dbReference type="Proteomes" id="UP000095384"/>
    </source>
</evidence>
<dbReference type="GO" id="GO:0003964">
    <property type="term" value="F:RNA-directed DNA polymerase activity"/>
    <property type="evidence" value="ECO:0007669"/>
    <property type="project" value="UniProtKB-KW"/>
</dbReference>
<dbReference type="RefSeq" id="WP_306754018.1">
    <property type="nucleotide sequence ID" value="NZ_CYYW01000004.1"/>
</dbReference>
<dbReference type="SUPFAM" id="SSF56672">
    <property type="entry name" value="DNA/RNA polymerases"/>
    <property type="match status" value="1"/>
</dbReference>
<dbReference type="InterPro" id="IPR043502">
    <property type="entry name" value="DNA/RNA_pol_sf"/>
</dbReference>
<keyword evidence="1" id="KW-0695">RNA-directed DNA polymerase</keyword>
<name>A0A173Z350_9FIRM</name>
<protein>
    <submittedName>
        <fullName evidence="1">Retron-type reverse transcriptase</fullName>
    </submittedName>
</protein>
<dbReference type="Proteomes" id="UP000095384">
    <property type="component" value="Unassembled WGS sequence"/>
</dbReference>
<sequence>MNYEEIVCDANNLYRAYKTSVKSSKWKETTQKFMMNFLRYIFEIQDDIINRTLKNGLTQEFTLHERGRVRPITSIQIRDRIVRHVLCDDILLPEVKKHIIYDNCASIKGRGISQQRKRFEIHLHKYYKLHENDGWILFGDFSKFYDNIIHEIAKQELLKLFDDDEFIDWLLTLIFDGFKVDVSYMSDEEYENCYSDLFNKLEYRHIPSEKLTGEKWMAKSVNIGDQGLIHM</sequence>
<keyword evidence="1" id="KW-0548">Nucleotidyltransferase</keyword>
<dbReference type="AlphaFoldDB" id="A0A173Z350"/>
<proteinExistence type="predicted"/>
<organism evidence="1 2">
    <name type="scientific">Agathobacter rectalis</name>
    <dbReference type="NCBI Taxonomy" id="39491"/>
    <lineage>
        <taxon>Bacteria</taxon>
        <taxon>Bacillati</taxon>
        <taxon>Bacillota</taxon>
        <taxon>Clostridia</taxon>
        <taxon>Lachnospirales</taxon>
        <taxon>Lachnospiraceae</taxon>
        <taxon>Agathobacter</taxon>
    </lineage>
</organism>
<evidence type="ECO:0000313" key="1">
    <source>
        <dbReference type="EMBL" id="CUN70119.1"/>
    </source>
</evidence>
<keyword evidence="1" id="KW-0808">Transferase</keyword>
<gene>
    <name evidence="1" type="ORF">ERS852417_00818</name>
</gene>
<accession>A0A173Z350</accession>
<reference evidence="1 2" key="1">
    <citation type="submission" date="2015-09" db="EMBL/GenBank/DDBJ databases">
        <authorList>
            <consortium name="Pathogen Informatics"/>
        </authorList>
    </citation>
    <scope>NUCLEOTIDE SEQUENCE [LARGE SCALE GENOMIC DNA]</scope>
    <source>
        <strain evidence="1 2">2789STDY5608860</strain>
    </source>
</reference>